<comment type="caution">
    <text evidence="1">The sequence shown here is derived from an EMBL/GenBank/DDBJ whole genome shotgun (WGS) entry which is preliminary data.</text>
</comment>
<dbReference type="Proteomes" id="UP001347796">
    <property type="component" value="Unassembled WGS sequence"/>
</dbReference>
<accession>A0AAN8IXI9</accession>
<gene>
    <name evidence="1" type="ORF">SNE40_021438</name>
</gene>
<evidence type="ECO:0000313" key="1">
    <source>
        <dbReference type="EMBL" id="KAK6167402.1"/>
    </source>
</evidence>
<keyword evidence="2" id="KW-1185">Reference proteome</keyword>
<protein>
    <submittedName>
        <fullName evidence="1">Uncharacterized protein</fullName>
    </submittedName>
</protein>
<dbReference type="AlphaFoldDB" id="A0AAN8IXI9"/>
<proteinExistence type="predicted"/>
<dbReference type="EMBL" id="JAZGQO010000018">
    <property type="protein sequence ID" value="KAK6167402.1"/>
    <property type="molecule type" value="Genomic_DNA"/>
</dbReference>
<organism evidence="1 2">
    <name type="scientific">Patella caerulea</name>
    <name type="common">Rayed Mediterranean limpet</name>
    <dbReference type="NCBI Taxonomy" id="87958"/>
    <lineage>
        <taxon>Eukaryota</taxon>
        <taxon>Metazoa</taxon>
        <taxon>Spiralia</taxon>
        <taxon>Lophotrochozoa</taxon>
        <taxon>Mollusca</taxon>
        <taxon>Gastropoda</taxon>
        <taxon>Patellogastropoda</taxon>
        <taxon>Patelloidea</taxon>
        <taxon>Patellidae</taxon>
        <taxon>Patella</taxon>
    </lineage>
</organism>
<reference evidence="1 2" key="1">
    <citation type="submission" date="2024-01" db="EMBL/GenBank/DDBJ databases">
        <title>The genome of the rayed Mediterranean limpet Patella caerulea (Linnaeus, 1758).</title>
        <authorList>
            <person name="Anh-Thu Weber A."/>
            <person name="Halstead-Nussloch G."/>
        </authorList>
    </citation>
    <scope>NUCLEOTIDE SEQUENCE [LARGE SCALE GENOMIC DNA]</scope>
    <source>
        <strain evidence="1">AATW-2023a</strain>
        <tissue evidence="1">Whole specimen</tissue>
    </source>
</reference>
<evidence type="ECO:0000313" key="2">
    <source>
        <dbReference type="Proteomes" id="UP001347796"/>
    </source>
</evidence>
<name>A0AAN8IXI9_PATCE</name>
<sequence length="81" mass="9161">MDMGVMHGSCMFGRKASGGGGFMIEGGFRKDKRNANLGYWNKGHHECLEDRVVVVVRYVLEGIREIRIMDMGVKVVMNVKR</sequence>